<sequence length="63" mass="7131">MTQEAFHLLGCQRWAMCEMLLHTLGLALKRKGAGQMIKGILANQVDQILGRIERGRVRRGVQE</sequence>
<gene>
    <name evidence="1" type="ORF">DM484_29540</name>
</gene>
<reference evidence="1 2" key="1">
    <citation type="journal article" date="2018" name="Aquat. Microb. Ecol.">
        <title>Gammaproteobacterial methanotrophs dominate.</title>
        <authorList>
            <person name="Rissanen A.J."/>
            <person name="Saarenheimo J."/>
            <person name="Tiirola M."/>
            <person name="Peura S."/>
            <person name="Aalto S.L."/>
            <person name="Karvinen A."/>
            <person name="Nykanen H."/>
        </authorList>
    </citation>
    <scope>NUCLEOTIDE SEQUENCE [LARGE SCALE GENOMIC DNA]</scope>
    <source>
        <strain evidence="1">AMbin10</strain>
    </source>
</reference>
<comment type="caution">
    <text evidence="1">The sequence shown here is derived from an EMBL/GenBank/DDBJ whole genome shotgun (WGS) entry which is preliminary data.</text>
</comment>
<accession>A0A2W4QNF9</accession>
<name>A0A2W4QNF9_9GAMM</name>
<feature type="non-terminal residue" evidence="1">
    <location>
        <position position="63"/>
    </location>
</feature>
<evidence type="ECO:0000313" key="2">
    <source>
        <dbReference type="Proteomes" id="UP000249396"/>
    </source>
</evidence>
<dbReference type="EMBL" id="QJPH01000574">
    <property type="protein sequence ID" value="PZN69558.1"/>
    <property type="molecule type" value="Genomic_DNA"/>
</dbReference>
<organism evidence="1 2">
    <name type="scientific">Candidatus Methylumidiphilus alinenensis</name>
    <dbReference type="NCBI Taxonomy" id="2202197"/>
    <lineage>
        <taxon>Bacteria</taxon>
        <taxon>Pseudomonadati</taxon>
        <taxon>Pseudomonadota</taxon>
        <taxon>Gammaproteobacteria</taxon>
        <taxon>Methylococcales</taxon>
        <taxon>Candidatus Methylumidiphilus</taxon>
    </lineage>
</organism>
<evidence type="ECO:0000313" key="1">
    <source>
        <dbReference type="EMBL" id="PZN69558.1"/>
    </source>
</evidence>
<dbReference type="Proteomes" id="UP000249396">
    <property type="component" value="Unassembled WGS sequence"/>
</dbReference>
<protein>
    <submittedName>
        <fullName evidence="1">Uncharacterized protein</fullName>
    </submittedName>
</protein>
<dbReference type="AlphaFoldDB" id="A0A2W4QNF9"/>
<proteinExistence type="predicted"/>